<dbReference type="InterPro" id="IPR039422">
    <property type="entry name" value="MarR/SlyA-like"/>
</dbReference>
<dbReference type="GO" id="GO:0006950">
    <property type="term" value="P:response to stress"/>
    <property type="evidence" value="ECO:0007669"/>
    <property type="project" value="TreeGrafter"/>
</dbReference>
<evidence type="ECO:0000259" key="1">
    <source>
        <dbReference type="PROSITE" id="PS50995"/>
    </source>
</evidence>
<name>X1JK61_9ZZZZ</name>
<feature type="domain" description="HTH marR-type" evidence="1">
    <location>
        <begin position="5"/>
        <end position="139"/>
    </location>
</feature>
<dbReference type="EMBL" id="BARV01002699">
    <property type="protein sequence ID" value="GAH95111.1"/>
    <property type="molecule type" value="Genomic_DNA"/>
</dbReference>
<dbReference type="PANTHER" id="PTHR33164">
    <property type="entry name" value="TRANSCRIPTIONAL REGULATOR, MARR FAMILY"/>
    <property type="match status" value="1"/>
</dbReference>
<dbReference type="PROSITE" id="PS50995">
    <property type="entry name" value="HTH_MARR_2"/>
    <property type="match status" value="1"/>
</dbReference>
<dbReference type="InterPro" id="IPR000835">
    <property type="entry name" value="HTH_MarR-typ"/>
</dbReference>
<reference evidence="2" key="1">
    <citation type="journal article" date="2014" name="Front. Microbiol.">
        <title>High frequency of phylogenetically diverse reductive dehalogenase-homologous genes in deep subseafloor sedimentary metagenomes.</title>
        <authorList>
            <person name="Kawai M."/>
            <person name="Futagami T."/>
            <person name="Toyoda A."/>
            <person name="Takaki Y."/>
            <person name="Nishi S."/>
            <person name="Hori S."/>
            <person name="Arai W."/>
            <person name="Tsubouchi T."/>
            <person name="Morono Y."/>
            <person name="Uchiyama I."/>
            <person name="Ito T."/>
            <person name="Fujiyama A."/>
            <person name="Inagaki F."/>
            <person name="Takami H."/>
        </authorList>
    </citation>
    <scope>NUCLEOTIDE SEQUENCE</scope>
    <source>
        <strain evidence="2">Expedition CK06-06</strain>
    </source>
</reference>
<accession>X1JK61</accession>
<organism evidence="2">
    <name type="scientific">marine sediment metagenome</name>
    <dbReference type="NCBI Taxonomy" id="412755"/>
    <lineage>
        <taxon>unclassified sequences</taxon>
        <taxon>metagenomes</taxon>
        <taxon>ecological metagenomes</taxon>
    </lineage>
</organism>
<evidence type="ECO:0000313" key="2">
    <source>
        <dbReference type="EMBL" id="GAH95111.1"/>
    </source>
</evidence>
<protein>
    <recommendedName>
        <fullName evidence="1">HTH marR-type domain-containing protein</fullName>
    </recommendedName>
</protein>
<dbReference type="InterPro" id="IPR036390">
    <property type="entry name" value="WH_DNA-bd_sf"/>
</dbReference>
<dbReference type="SUPFAM" id="SSF46785">
    <property type="entry name" value="Winged helix' DNA-binding domain"/>
    <property type="match status" value="1"/>
</dbReference>
<dbReference type="PANTHER" id="PTHR33164:SF99">
    <property type="entry name" value="MARR FAMILY REGULATORY PROTEIN"/>
    <property type="match status" value="1"/>
</dbReference>
<comment type="caution">
    <text evidence="2">The sequence shown here is derived from an EMBL/GenBank/DDBJ whole genome shotgun (WGS) entry which is preliminary data.</text>
</comment>
<proteinExistence type="predicted"/>
<sequence length="145" mass="16588">MTVNSENLVFVIHRTHDMLKSCEDKVFGEHGLTTEQYSVLTTIKFLDGPVRIIDVARRLTRRPNSMSMIVDRMVKAGLVRRTRDTKDDRRTVFVTVTSKAEALLKPANLAGQEFIQKIQSKVSHEDEQTLIRLFETLHNEVGAYS</sequence>
<dbReference type="InterPro" id="IPR036388">
    <property type="entry name" value="WH-like_DNA-bd_sf"/>
</dbReference>
<dbReference type="AlphaFoldDB" id="X1JK61"/>
<dbReference type="Pfam" id="PF01047">
    <property type="entry name" value="MarR"/>
    <property type="match status" value="1"/>
</dbReference>
<dbReference type="GO" id="GO:0003700">
    <property type="term" value="F:DNA-binding transcription factor activity"/>
    <property type="evidence" value="ECO:0007669"/>
    <property type="project" value="InterPro"/>
</dbReference>
<dbReference type="Gene3D" id="1.10.10.10">
    <property type="entry name" value="Winged helix-like DNA-binding domain superfamily/Winged helix DNA-binding domain"/>
    <property type="match status" value="1"/>
</dbReference>
<gene>
    <name evidence="2" type="ORF">S06H3_06827</name>
</gene>
<dbReference type="SMART" id="SM00347">
    <property type="entry name" value="HTH_MARR"/>
    <property type="match status" value="1"/>
</dbReference>